<feature type="non-terminal residue" evidence="1">
    <location>
        <position position="109"/>
    </location>
</feature>
<reference evidence="1" key="1">
    <citation type="journal article" date="2014" name="Front. Microbiol.">
        <title>High frequency of phylogenetically diverse reductive dehalogenase-homologous genes in deep subseafloor sedimentary metagenomes.</title>
        <authorList>
            <person name="Kawai M."/>
            <person name="Futagami T."/>
            <person name="Toyoda A."/>
            <person name="Takaki Y."/>
            <person name="Nishi S."/>
            <person name="Hori S."/>
            <person name="Arai W."/>
            <person name="Tsubouchi T."/>
            <person name="Morono Y."/>
            <person name="Uchiyama I."/>
            <person name="Ito T."/>
            <person name="Fujiyama A."/>
            <person name="Inagaki F."/>
            <person name="Takami H."/>
        </authorList>
    </citation>
    <scope>NUCLEOTIDE SEQUENCE</scope>
    <source>
        <strain evidence="1">Expedition CK06-06</strain>
    </source>
</reference>
<comment type="caution">
    <text evidence="1">The sequence shown here is derived from an EMBL/GenBank/DDBJ whole genome shotgun (WGS) entry which is preliminary data.</text>
</comment>
<gene>
    <name evidence="1" type="ORF">S03H2_51456</name>
</gene>
<dbReference type="AlphaFoldDB" id="X1HTI6"/>
<name>X1HTI6_9ZZZZ</name>
<organism evidence="1">
    <name type="scientific">marine sediment metagenome</name>
    <dbReference type="NCBI Taxonomy" id="412755"/>
    <lineage>
        <taxon>unclassified sequences</taxon>
        <taxon>metagenomes</taxon>
        <taxon>ecological metagenomes</taxon>
    </lineage>
</organism>
<sequence>MIICLLLYGAVLNISAVYRLSIAVGIRLPYEKTIEFFGWNKFAQQLNKELQEIEEEGKPIFILAPDHRLASLALFYASGAPYAAVLGQSNQHQFTFWPKPAEMPHSNAV</sequence>
<accession>X1HTI6</accession>
<protein>
    <submittedName>
        <fullName evidence="1">Uncharacterized protein</fullName>
    </submittedName>
</protein>
<dbReference type="EMBL" id="BARU01032644">
    <property type="protein sequence ID" value="GAH73451.1"/>
    <property type="molecule type" value="Genomic_DNA"/>
</dbReference>
<evidence type="ECO:0000313" key="1">
    <source>
        <dbReference type="EMBL" id="GAH73451.1"/>
    </source>
</evidence>
<proteinExistence type="predicted"/>